<evidence type="ECO:0000313" key="1">
    <source>
        <dbReference type="EMBL" id="MPN51607.1"/>
    </source>
</evidence>
<comment type="caution">
    <text evidence="1">The sequence shown here is derived from an EMBL/GenBank/DDBJ whole genome shotgun (WGS) entry which is preliminary data.</text>
</comment>
<sequence length="157" mass="18704">MISQFNKADVKIKEIIHDSMEQYHIGLKENSSSRSFLGFWTTLEILTLKNKDLSHFKVKERLKSVIKMNSIHEYQIERLYNLRNKLVHTGKDSEISQFDRNLMKSYVEVLFQYFMFNFSKYSYSEIGTIYDLLQKDISYLEKNKNLIDEVIALKSPK</sequence>
<name>A0A645IK00_9ZZZZ</name>
<reference evidence="1" key="1">
    <citation type="submission" date="2019-08" db="EMBL/GenBank/DDBJ databases">
        <authorList>
            <person name="Kucharzyk K."/>
            <person name="Murdoch R.W."/>
            <person name="Higgins S."/>
            <person name="Loffler F."/>
        </authorList>
    </citation>
    <scope>NUCLEOTIDE SEQUENCE</scope>
</reference>
<organism evidence="1">
    <name type="scientific">bioreactor metagenome</name>
    <dbReference type="NCBI Taxonomy" id="1076179"/>
    <lineage>
        <taxon>unclassified sequences</taxon>
        <taxon>metagenomes</taxon>
        <taxon>ecological metagenomes</taxon>
    </lineage>
</organism>
<dbReference type="AlphaFoldDB" id="A0A645IK00"/>
<dbReference type="EMBL" id="VSSQ01116893">
    <property type="protein sequence ID" value="MPN51607.1"/>
    <property type="molecule type" value="Genomic_DNA"/>
</dbReference>
<gene>
    <name evidence="1" type="ORF">SDC9_199255</name>
</gene>
<proteinExistence type="predicted"/>
<protein>
    <submittedName>
        <fullName evidence="1">Uncharacterized protein</fullName>
    </submittedName>
</protein>
<accession>A0A645IK00</accession>